<feature type="transmembrane region" description="Helical" evidence="9">
    <location>
        <begin position="176"/>
        <end position="195"/>
    </location>
</feature>
<evidence type="ECO:0000256" key="5">
    <source>
        <dbReference type="ARBA" id="ARBA00022840"/>
    </source>
</evidence>
<dbReference type="PROSITE" id="PS50929">
    <property type="entry name" value="ABC_TM1F"/>
    <property type="match status" value="1"/>
</dbReference>
<dbReference type="Gene3D" id="3.40.50.300">
    <property type="entry name" value="P-loop containing nucleotide triphosphate hydrolases"/>
    <property type="match status" value="1"/>
</dbReference>
<dbReference type="EMBL" id="QNRK01000002">
    <property type="protein sequence ID" value="RBP17736.1"/>
    <property type="molecule type" value="Genomic_DNA"/>
</dbReference>
<accession>A0A366FU98</accession>
<evidence type="ECO:0000313" key="12">
    <source>
        <dbReference type="EMBL" id="RBP17736.1"/>
    </source>
</evidence>
<dbReference type="FunFam" id="3.40.50.300:FF:000218">
    <property type="entry name" value="Multidrug ABC transporter ATP-binding protein"/>
    <property type="match status" value="1"/>
</dbReference>
<dbReference type="InterPro" id="IPR036640">
    <property type="entry name" value="ABC1_TM_sf"/>
</dbReference>
<dbReference type="InterPro" id="IPR003593">
    <property type="entry name" value="AAA+_ATPase"/>
</dbReference>
<evidence type="ECO:0000256" key="8">
    <source>
        <dbReference type="ARBA" id="ARBA00024725"/>
    </source>
</evidence>
<comment type="function">
    <text evidence="8">Part of an ABC transporter complex. Transmembrane domains (TMD) form a pore in the inner membrane and the ATP-binding domain (NBD) is responsible for energy generation.</text>
</comment>
<dbReference type="SUPFAM" id="SSF52540">
    <property type="entry name" value="P-loop containing nucleoside triphosphate hydrolases"/>
    <property type="match status" value="1"/>
</dbReference>
<dbReference type="PANTHER" id="PTHR24221:SF654">
    <property type="entry name" value="ATP-BINDING CASSETTE SUB-FAMILY B MEMBER 6"/>
    <property type="match status" value="1"/>
</dbReference>
<dbReference type="GO" id="GO:0005886">
    <property type="term" value="C:plasma membrane"/>
    <property type="evidence" value="ECO:0007669"/>
    <property type="project" value="UniProtKB-SubCell"/>
</dbReference>
<dbReference type="Pfam" id="PF00664">
    <property type="entry name" value="ABC_membrane"/>
    <property type="match status" value="1"/>
</dbReference>
<sequence>MFWRALRDRMASFLDASSNATVRRLLSDQGAKHWKGYAFAFAMMGLIAATTSLSAWIIGKIVDKIFVAHKLAAVWEITAAIVAIYVVKGFATYGQQVSLSRIANSIVADVQTRIFDKMLRMKVSYYSRSHSSEFIARQAFIAQSASGVLNLLITTFSRDALTIVGLVIVMVSQDPLLSLLALMFVPIAAVGVRQIGQRVRKIMATEFQGAMQMMESLQETAQGVRIVKAFTLEDFMRQRQGAAIRGFQTAANKLASVSSRTSPIMESLGGFAIAAVVLYSGYTVILRGNQPGSLFSFITSVIMLYEPMKRVARFHVDLSSSLFGVSMLYDFLDAPEFEEDPPGADDLVVTAGRIEFRDVVFGYRPEERVLHSVSLVAEAGKTTALVGRSGGGKSTVMSLILRLYDVESGQILCDGVDIATVTRDSVRRQIGYVAQENFLFKGSVRDNIAMGRPGASDEEIVAAAKAAYAHDFIMDFERGYDTPCGEHGMQLSGGQRQRIAIARAFLKDAPIILLDEATSALDSESEQAIQKALQTLCEGRTTLVIAHRLSTVAQADEICVIDHGQIVERGRHRELLAKGHTYSLIARTQFPRDAA</sequence>
<comment type="caution">
    <text evidence="12">The sequence shown here is derived from an EMBL/GenBank/DDBJ whole genome shotgun (WGS) entry which is preliminary data.</text>
</comment>
<evidence type="ECO:0000256" key="7">
    <source>
        <dbReference type="ARBA" id="ARBA00023136"/>
    </source>
</evidence>
<dbReference type="CDD" id="cd18552">
    <property type="entry name" value="ABC_6TM_MsbA_like"/>
    <property type="match status" value="1"/>
</dbReference>
<reference evidence="12 13" key="1">
    <citation type="submission" date="2018-06" db="EMBL/GenBank/DDBJ databases">
        <title>Genomic Encyclopedia of Type Strains, Phase IV (KMG-IV): sequencing the most valuable type-strain genomes for metagenomic binning, comparative biology and taxonomic classification.</title>
        <authorList>
            <person name="Goeker M."/>
        </authorList>
    </citation>
    <scope>NUCLEOTIDE SEQUENCE [LARGE SCALE GENOMIC DNA]</scope>
    <source>
        <strain evidence="12 13">DSM 24875</strain>
    </source>
</reference>
<organism evidence="12 13">
    <name type="scientific">Roseiarcus fermentans</name>
    <dbReference type="NCBI Taxonomy" id="1473586"/>
    <lineage>
        <taxon>Bacteria</taxon>
        <taxon>Pseudomonadati</taxon>
        <taxon>Pseudomonadota</taxon>
        <taxon>Alphaproteobacteria</taxon>
        <taxon>Hyphomicrobiales</taxon>
        <taxon>Roseiarcaceae</taxon>
        <taxon>Roseiarcus</taxon>
    </lineage>
</organism>
<gene>
    <name evidence="12" type="ORF">DFR50_102229</name>
</gene>
<dbReference type="AlphaFoldDB" id="A0A366FU98"/>
<evidence type="ECO:0000256" key="2">
    <source>
        <dbReference type="ARBA" id="ARBA00005417"/>
    </source>
</evidence>
<evidence type="ECO:0000259" key="11">
    <source>
        <dbReference type="PROSITE" id="PS50929"/>
    </source>
</evidence>
<name>A0A366FU98_9HYPH</name>
<keyword evidence="13" id="KW-1185">Reference proteome</keyword>
<proteinExistence type="inferred from homology"/>
<keyword evidence="4" id="KW-0547">Nucleotide-binding</keyword>
<dbReference type="InterPro" id="IPR017871">
    <property type="entry name" value="ABC_transporter-like_CS"/>
</dbReference>
<dbReference type="GO" id="GO:0005524">
    <property type="term" value="F:ATP binding"/>
    <property type="evidence" value="ECO:0007669"/>
    <property type="project" value="UniProtKB-KW"/>
</dbReference>
<dbReference type="PROSITE" id="PS00211">
    <property type="entry name" value="ABC_TRANSPORTER_1"/>
    <property type="match status" value="1"/>
</dbReference>
<keyword evidence="3 9" id="KW-0812">Transmembrane</keyword>
<dbReference type="Proteomes" id="UP000253529">
    <property type="component" value="Unassembled WGS sequence"/>
</dbReference>
<feature type="domain" description="ABC transmembrane type-1" evidence="11">
    <location>
        <begin position="38"/>
        <end position="320"/>
    </location>
</feature>
<evidence type="ECO:0000256" key="3">
    <source>
        <dbReference type="ARBA" id="ARBA00022692"/>
    </source>
</evidence>
<dbReference type="PROSITE" id="PS50893">
    <property type="entry name" value="ABC_TRANSPORTER_2"/>
    <property type="match status" value="1"/>
</dbReference>
<dbReference type="GO" id="GO:0140359">
    <property type="term" value="F:ABC-type transporter activity"/>
    <property type="evidence" value="ECO:0007669"/>
    <property type="project" value="InterPro"/>
</dbReference>
<evidence type="ECO:0000256" key="1">
    <source>
        <dbReference type="ARBA" id="ARBA00004651"/>
    </source>
</evidence>
<feature type="transmembrane region" description="Helical" evidence="9">
    <location>
        <begin position="268"/>
        <end position="285"/>
    </location>
</feature>
<dbReference type="Pfam" id="PF00005">
    <property type="entry name" value="ABC_tran"/>
    <property type="match status" value="1"/>
</dbReference>
<dbReference type="Gene3D" id="1.20.1560.10">
    <property type="entry name" value="ABC transporter type 1, transmembrane domain"/>
    <property type="match status" value="1"/>
</dbReference>
<feature type="transmembrane region" description="Helical" evidence="9">
    <location>
        <begin position="37"/>
        <end position="59"/>
    </location>
</feature>
<dbReference type="SUPFAM" id="SSF90123">
    <property type="entry name" value="ABC transporter transmembrane region"/>
    <property type="match status" value="1"/>
</dbReference>
<protein>
    <submittedName>
        <fullName evidence="12">ATP-binding cassette subfamily B protein</fullName>
    </submittedName>
</protein>
<dbReference type="InterPro" id="IPR011527">
    <property type="entry name" value="ABC1_TM_dom"/>
</dbReference>
<evidence type="ECO:0000256" key="6">
    <source>
        <dbReference type="ARBA" id="ARBA00022989"/>
    </source>
</evidence>
<dbReference type="InterPro" id="IPR027417">
    <property type="entry name" value="P-loop_NTPase"/>
</dbReference>
<evidence type="ECO:0000256" key="4">
    <source>
        <dbReference type="ARBA" id="ARBA00022741"/>
    </source>
</evidence>
<dbReference type="InterPro" id="IPR039421">
    <property type="entry name" value="Type_1_exporter"/>
</dbReference>
<feature type="transmembrane region" description="Helical" evidence="9">
    <location>
        <begin position="147"/>
        <end position="170"/>
    </location>
</feature>
<keyword evidence="7 9" id="KW-0472">Membrane</keyword>
<dbReference type="InterPro" id="IPR003439">
    <property type="entry name" value="ABC_transporter-like_ATP-bd"/>
</dbReference>
<evidence type="ECO:0000313" key="13">
    <source>
        <dbReference type="Proteomes" id="UP000253529"/>
    </source>
</evidence>
<feature type="domain" description="ABC transporter" evidence="10">
    <location>
        <begin position="354"/>
        <end position="588"/>
    </location>
</feature>
<dbReference type="PANTHER" id="PTHR24221">
    <property type="entry name" value="ATP-BINDING CASSETTE SUB-FAMILY B"/>
    <property type="match status" value="1"/>
</dbReference>
<comment type="subcellular location">
    <subcellularLocation>
        <location evidence="1">Cell membrane</location>
        <topology evidence="1">Multi-pass membrane protein</topology>
    </subcellularLocation>
</comment>
<keyword evidence="6 9" id="KW-1133">Transmembrane helix</keyword>
<evidence type="ECO:0000259" key="10">
    <source>
        <dbReference type="PROSITE" id="PS50893"/>
    </source>
</evidence>
<feature type="transmembrane region" description="Helical" evidence="9">
    <location>
        <begin position="71"/>
        <end position="91"/>
    </location>
</feature>
<dbReference type="GO" id="GO:0016887">
    <property type="term" value="F:ATP hydrolysis activity"/>
    <property type="evidence" value="ECO:0007669"/>
    <property type="project" value="InterPro"/>
</dbReference>
<dbReference type="RefSeq" id="WP_245427276.1">
    <property type="nucleotide sequence ID" value="NZ_QNRK01000002.1"/>
</dbReference>
<keyword evidence="5 12" id="KW-0067">ATP-binding</keyword>
<comment type="similarity">
    <text evidence="2">Belongs to the ABC transporter superfamily.</text>
</comment>
<evidence type="ECO:0000256" key="9">
    <source>
        <dbReference type="SAM" id="Phobius"/>
    </source>
</evidence>
<dbReference type="GO" id="GO:0034040">
    <property type="term" value="F:ATPase-coupled lipid transmembrane transporter activity"/>
    <property type="evidence" value="ECO:0007669"/>
    <property type="project" value="TreeGrafter"/>
</dbReference>
<dbReference type="SMART" id="SM00382">
    <property type="entry name" value="AAA"/>
    <property type="match status" value="1"/>
</dbReference>